<accession>A0A5B8C8F3</accession>
<dbReference type="OrthoDB" id="9813214at2"/>
<dbReference type="AlphaFoldDB" id="A0A5B8C8F3"/>
<dbReference type="GO" id="GO:0016740">
    <property type="term" value="F:transferase activity"/>
    <property type="evidence" value="ECO:0007669"/>
    <property type="project" value="UniProtKB-KW"/>
</dbReference>
<keyword evidence="1" id="KW-0808">Transferase</keyword>
<protein>
    <submittedName>
        <fullName evidence="1">Glycosyltransferase family 4 protein</fullName>
    </submittedName>
</protein>
<evidence type="ECO:0000313" key="2">
    <source>
        <dbReference type="Proteomes" id="UP000314616"/>
    </source>
</evidence>
<proteinExistence type="predicted"/>
<organism evidence="1 2">
    <name type="scientific">Georgenia yuyongxinii</name>
    <dbReference type="NCBI Taxonomy" id="2589797"/>
    <lineage>
        <taxon>Bacteria</taxon>
        <taxon>Bacillati</taxon>
        <taxon>Actinomycetota</taxon>
        <taxon>Actinomycetes</taxon>
        <taxon>Micrococcales</taxon>
        <taxon>Bogoriellaceae</taxon>
        <taxon>Georgenia</taxon>
    </lineage>
</organism>
<dbReference type="Gene3D" id="3.40.50.2000">
    <property type="entry name" value="Glycogen Phosphorylase B"/>
    <property type="match status" value="1"/>
</dbReference>
<reference evidence="1 2" key="1">
    <citation type="submission" date="2019-05" db="EMBL/GenBank/DDBJ databases">
        <title>Georgenia *** sp. nov., and Georgenia *** sp. nov., isolated from the intestinal contents of plateau pika (Ochotona curzoniae) in the Qinghai-Tibet plateau of China.</title>
        <authorList>
            <person name="Tian Z."/>
        </authorList>
    </citation>
    <scope>NUCLEOTIDE SEQUENCE [LARGE SCALE GENOMIC DNA]</scope>
    <source>
        <strain evidence="1 2">Z443</strain>
    </source>
</reference>
<evidence type="ECO:0000313" key="1">
    <source>
        <dbReference type="EMBL" id="QDC26754.1"/>
    </source>
</evidence>
<sequence length="380" mass="42356">MRPSLLILSFSPIARDARVLKQARLFFEQYEVTTCGYGEQPDRVAGHIRIPDELVYWHKDRALLMQRRFAAVHRRNAVVDYLWDRLPRGHFDVVLADDVDTVPLALHLAPRGGVHADLHEYAPREKEDLLRWRMFVGPYMAWLCRKYVTQCSSVTTVGQGIADEYARVFGIPATVVTNAAPYVDLEPVEAGNPIRLVHSGNAMRARGLVELVDAVVRARADVTLDLYLMPTERDLLDELAARSAGSGRVTIHEPVPYAELVGTLNQYDVGVHVLPPVNFNNKWALPNKVFDYVQARLGLLVGPSPEMAHMVREHGLGVVTEDFTTEATIAAIEALTPERVAAMKQAAHASAHELSAETQVQGWERAIDALMAKARHSPAR</sequence>
<gene>
    <name evidence="1" type="ORF">FE374_14605</name>
</gene>
<dbReference type="Proteomes" id="UP000314616">
    <property type="component" value="Chromosome"/>
</dbReference>
<dbReference type="KEGG" id="gyu:FE374_14605"/>
<name>A0A5B8C8F3_9MICO</name>
<dbReference type="EMBL" id="CP040915">
    <property type="protein sequence ID" value="QDC26754.1"/>
    <property type="molecule type" value="Genomic_DNA"/>
</dbReference>
<dbReference type="SUPFAM" id="SSF53756">
    <property type="entry name" value="UDP-Glycosyltransferase/glycogen phosphorylase"/>
    <property type="match status" value="1"/>
</dbReference>